<dbReference type="OrthoDB" id="995477at2759"/>
<dbReference type="Proteomes" id="UP000784294">
    <property type="component" value="Unassembled WGS sequence"/>
</dbReference>
<proteinExistence type="predicted"/>
<accession>A0A3S4ZJS2</accession>
<dbReference type="Pfam" id="PF12836">
    <property type="entry name" value="HHH_3"/>
    <property type="match status" value="1"/>
</dbReference>
<organism evidence="1 2">
    <name type="scientific">Protopolystoma xenopodis</name>
    <dbReference type="NCBI Taxonomy" id="117903"/>
    <lineage>
        <taxon>Eukaryota</taxon>
        <taxon>Metazoa</taxon>
        <taxon>Spiralia</taxon>
        <taxon>Lophotrochozoa</taxon>
        <taxon>Platyhelminthes</taxon>
        <taxon>Monogenea</taxon>
        <taxon>Polyopisthocotylea</taxon>
        <taxon>Polystomatidea</taxon>
        <taxon>Polystomatidae</taxon>
        <taxon>Protopolystoma</taxon>
    </lineage>
</organism>
<dbReference type="SUPFAM" id="SSF47781">
    <property type="entry name" value="RuvA domain 2-like"/>
    <property type="match status" value="1"/>
</dbReference>
<reference evidence="1" key="1">
    <citation type="submission" date="2018-11" db="EMBL/GenBank/DDBJ databases">
        <authorList>
            <consortium name="Pathogen Informatics"/>
        </authorList>
    </citation>
    <scope>NUCLEOTIDE SEQUENCE</scope>
</reference>
<dbReference type="EMBL" id="CAAALY010017533">
    <property type="protein sequence ID" value="VEL13357.1"/>
    <property type="molecule type" value="Genomic_DNA"/>
</dbReference>
<dbReference type="AlphaFoldDB" id="A0A3S4ZJS2"/>
<dbReference type="InterPro" id="IPR010994">
    <property type="entry name" value="RuvA_2-like"/>
</dbReference>
<protein>
    <submittedName>
        <fullName evidence="1">Uncharacterized protein</fullName>
    </submittedName>
</protein>
<comment type="caution">
    <text evidence="1">The sequence shown here is derived from an EMBL/GenBank/DDBJ whole genome shotgun (WGS) entry which is preliminary data.</text>
</comment>
<evidence type="ECO:0000313" key="2">
    <source>
        <dbReference type="Proteomes" id="UP000784294"/>
    </source>
</evidence>
<sequence length="42" mass="4700">MNTAPLHMLTRVAGLTETRAKAIIAYRQANGGFRCRKQLLKV</sequence>
<gene>
    <name evidence="1" type="ORF">PXEA_LOCUS6797</name>
</gene>
<evidence type="ECO:0000313" key="1">
    <source>
        <dbReference type="EMBL" id="VEL13357.1"/>
    </source>
</evidence>
<dbReference type="Gene3D" id="1.10.150.310">
    <property type="entry name" value="Tex RuvX-like domain-like"/>
    <property type="match status" value="1"/>
</dbReference>
<name>A0A3S4ZJS2_9PLAT</name>
<keyword evidence="2" id="KW-1185">Reference proteome</keyword>